<evidence type="ECO:0000313" key="4">
    <source>
        <dbReference type="EMBL" id="KAF0712750.1"/>
    </source>
</evidence>
<dbReference type="EMBL" id="VJMH01004007">
    <property type="protein sequence ID" value="KAF0704088.1"/>
    <property type="molecule type" value="Genomic_DNA"/>
</dbReference>
<dbReference type="AlphaFoldDB" id="A0A485KIB3"/>
<protein>
    <submittedName>
        <fullName evidence="7">Aste57867_19563 protein</fullName>
    </submittedName>
    <submittedName>
        <fullName evidence="8">Aste57867_22720 protein</fullName>
    </submittedName>
    <submittedName>
        <fullName evidence="5">Aste57867_4693 protein</fullName>
    </submittedName>
    <submittedName>
        <fullName evidence="6">Aste57867_7437 protein</fullName>
    </submittedName>
</protein>
<evidence type="ECO:0000313" key="1">
    <source>
        <dbReference type="EMBL" id="KAF0685373.1"/>
    </source>
</evidence>
<dbReference type="OrthoDB" id="77932at2759"/>
<gene>
    <name evidence="6" type="primary">Aste57867_7437</name>
    <name evidence="7" type="synonym">Aste57867_19563</name>
    <name evidence="8" type="synonym">Aste57867_22720</name>
    <name evidence="5" type="synonym">Aste57867_4693</name>
    <name evidence="4" type="ORF">As57867_004680</name>
    <name evidence="3" type="ORF">As57867_007411</name>
    <name evidence="2" type="ORF">As57867_019499</name>
    <name evidence="1" type="ORF">As57867_022650</name>
    <name evidence="7" type="ORF">ASTE57867_19563</name>
    <name evidence="8" type="ORF">ASTE57867_22720</name>
    <name evidence="5" type="ORF">ASTE57867_4693</name>
    <name evidence="6" type="ORF">ASTE57867_7437</name>
</gene>
<dbReference type="EMBL" id="CAADRA010006609">
    <property type="protein sequence ID" value="VFT96268.1"/>
    <property type="molecule type" value="Genomic_DNA"/>
</dbReference>
<evidence type="ECO:0000313" key="3">
    <source>
        <dbReference type="EMBL" id="KAF0704088.1"/>
    </source>
</evidence>
<dbReference type="EMBL" id="VJMH01007166">
    <property type="protein sequence ID" value="KAF0685373.1"/>
    <property type="molecule type" value="Genomic_DNA"/>
</dbReference>
<reference evidence="1" key="2">
    <citation type="submission" date="2019-06" db="EMBL/GenBank/DDBJ databases">
        <title>Genomics analysis of Aphanomyces spp. identifies a new class of oomycete effector associated with host adaptation.</title>
        <authorList>
            <person name="Gaulin E."/>
        </authorList>
    </citation>
    <scope>NUCLEOTIDE SEQUENCE</scope>
    <source>
        <strain evidence="1">CBS 578.67</strain>
    </source>
</reference>
<dbReference type="Proteomes" id="UP000332933">
    <property type="component" value="Unassembled WGS sequence"/>
</dbReference>
<proteinExistence type="predicted"/>
<evidence type="ECO:0000313" key="6">
    <source>
        <dbReference type="EMBL" id="VFT84350.1"/>
    </source>
</evidence>
<evidence type="ECO:0000313" key="9">
    <source>
        <dbReference type="Proteomes" id="UP000332933"/>
    </source>
</evidence>
<dbReference type="EMBL" id="CAADRA010004019">
    <property type="protein sequence ID" value="VFT84350.1"/>
    <property type="molecule type" value="Genomic_DNA"/>
</dbReference>
<sequence length="106" mass="11605">MVETIRSGGNNNYKVPHMKKAPMMKQGRLPDAIECPRDVFDHGLALMGNESFDARVALLSAEVAMNMELAKVSSALEHLCVDHADDDAIDDEVGWTDSADSFDIIV</sequence>
<evidence type="ECO:0000313" key="2">
    <source>
        <dbReference type="EMBL" id="KAF0688907.1"/>
    </source>
</evidence>
<reference evidence="6 9" key="1">
    <citation type="submission" date="2019-03" db="EMBL/GenBank/DDBJ databases">
        <authorList>
            <person name="Gaulin E."/>
            <person name="Dumas B."/>
        </authorList>
    </citation>
    <scope>NUCLEOTIDE SEQUENCE [LARGE SCALE GENOMIC DNA]</scope>
    <source>
        <strain evidence="6">CBS 568.67</strain>
    </source>
</reference>
<dbReference type="EMBL" id="VJMH01001197">
    <property type="protein sequence ID" value="KAF0712750.1"/>
    <property type="molecule type" value="Genomic_DNA"/>
</dbReference>
<evidence type="ECO:0000313" key="5">
    <source>
        <dbReference type="EMBL" id="VFT81793.1"/>
    </source>
</evidence>
<dbReference type="EMBL" id="VJMH01006587">
    <property type="protein sequence ID" value="KAF0688907.1"/>
    <property type="molecule type" value="Genomic_DNA"/>
</dbReference>
<organism evidence="6 9">
    <name type="scientific">Aphanomyces stellatus</name>
    <dbReference type="NCBI Taxonomy" id="120398"/>
    <lineage>
        <taxon>Eukaryota</taxon>
        <taxon>Sar</taxon>
        <taxon>Stramenopiles</taxon>
        <taxon>Oomycota</taxon>
        <taxon>Saprolegniomycetes</taxon>
        <taxon>Saprolegniales</taxon>
        <taxon>Verrucalvaceae</taxon>
        <taxon>Aphanomyces</taxon>
    </lineage>
</organism>
<evidence type="ECO:0000313" key="7">
    <source>
        <dbReference type="EMBL" id="VFT96268.1"/>
    </source>
</evidence>
<dbReference type="EMBL" id="CAADRA010001197">
    <property type="protein sequence ID" value="VFT81793.1"/>
    <property type="molecule type" value="Genomic_DNA"/>
</dbReference>
<accession>A0A485KIB3</accession>
<name>A0A485KIB3_9STRA</name>
<keyword evidence="9" id="KW-1185">Reference proteome</keyword>
<evidence type="ECO:0000313" key="8">
    <source>
        <dbReference type="EMBL" id="VFT99373.1"/>
    </source>
</evidence>
<dbReference type="EMBL" id="CAADRA010007192">
    <property type="protein sequence ID" value="VFT99373.1"/>
    <property type="molecule type" value="Genomic_DNA"/>
</dbReference>